<evidence type="ECO:0000256" key="3">
    <source>
        <dbReference type="ARBA" id="ARBA00023027"/>
    </source>
</evidence>
<dbReference type="Pfam" id="PF03721">
    <property type="entry name" value="UDPG_MGDP_dh_N"/>
    <property type="match status" value="1"/>
</dbReference>
<name>A0A3M9NIC7_9BACT</name>
<dbReference type="Gene3D" id="3.40.50.720">
    <property type="entry name" value="NAD(P)-binding Rossmann-like Domain"/>
    <property type="match status" value="2"/>
</dbReference>
<evidence type="ECO:0000256" key="2">
    <source>
        <dbReference type="ARBA" id="ARBA00023002"/>
    </source>
</evidence>
<dbReference type="PANTHER" id="PTHR43491:SF2">
    <property type="entry name" value="UDP-N-ACETYL-D-MANNOSAMINE DEHYDROGENASE"/>
    <property type="match status" value="1"/>
</dbReference>
<protein>
    <submittedName>
        <fullName evidence="5">Nucleotide sugar dehydrogenase</fullName>
    </submittedName>
</protein>
<dbReference type="InterPro" id="IPR028359">
    <property type="entry name" value="UDP_ManNAc/GlcNAc_DH"/>
</dbReference>
<evidence type="ECO:0000313" key="5">
    <source>
        <dbReference type="EMBL" id="RNI37504.1"/>
    </source>
</evidence>
<dbReference type="SMART" id="SM00984">
    <property type="entry name" value="UDPG_MGDP_dh_C"/>
    <property type="match status" value="1"/>
</dbReference>
<dbReference type="GO" id="GO:0051287">
    <property type="term" value="F:NAD binding"/>
    <property type="evidence" value="ECO:0007669"/>
    <property type="project" value="InterPro"/>
</dbReference>
<dbReference type="PIRSF" id="PIRSF000124">
    <property type="entry name" value="UDPglc_GDPman_dh"/>
    <property type="match status" value="1"/>
</dbReference>
<dbReference type="InterPro" id="IPR036291">
    <property type="entry name" value="NAD(P)-bd_dom_sf"/>
</dbReference>
<comment type="similarity">
    <text evidence="1">Belongs to the UDP-glucose/GDP-mannose dehydrogenase family.</text>
</comment>
<dbReference type="InterPro" id="IPR036220">
    <property type="entry name" value="UDP-Glc/GDP-Man_DH_C_sf"/>
</dbReference>
<accession>A0A3M9NIC7</accession>
<dbReference type="InterPro" id="IPR017476">
    <property type="entry name" value="UDP-Glc/GDP-Man"/>
</dbReference>
<dbReference type="InterPro" id="IPR014027">
    <property type="entry name" value="UDP-Glc/GDP-Man_DH_C"/>
</dbReference>
<dbReference type="SUPFAM" id="SSF52413">
    <property type="entry name" value="UDP-glucose/GDP-mannose dehydrogenase C-terminal domain"/>
    <property type="match status" value="1"/>
</dbReference>
<dbReference type="GO" id="GO:0000271">
    <property type="term" value="P:polysaccharide biosynthetic process"/>
    <property type="evidence" value="ECO:0007669"/>
    <property type="project" value="InterPro"/>
</dbReference>
<dbReference type="SUPFAM" id="SSF51735">
    <property type="entry name" value="NAD(P)-binding Rossmann-fold domains"/>
    <property type="match status" value="1"/>
</dbReference>
<dbReference type="GO" id="GO:0016628">
    <property type="term" value="F:oxidoreductase activity, acting on the CH-CH group of donors, NAD or NADP as acceptor"/>
    <property type="evidence" value="ECO:0007669"/>
    <property type="project" value="InterPro"/>
</dbReference>
<dbReference type="NCBIfam" id="TIGR03026">
    <property type="entry name" value="NDP-sugDHase"/>
    <property type="match status" value="1"/>
</dbReference>
<dbReference type="InterPro" id="IPR001732">
    <property type="entry name" value="UDP-Glc/GDP-Man_DH_N"/>
</dbReference>
<proteinExistence type="inferred from homology"/>
<dbReference type="PIRSF" id="PIRSF500136">
    <property type="entry name" value="UDP_ManNAc_DH"/>
    <property type="match status" value="1"/>
</dbReference>
<dbReference type="EMBL" id="RJJR01000005">
    <property type="protein sequence ID" value="RNI37504.1"/>
    <property type="molecule type" value="Genomic_DNA"/>
</dbReference>
<keyword evidence="3" id="KW-0520">NAD</keyword>
<dbReference type="PANTHER" id="PTHR43491">
    <property type="entry name" value="UDP-N-ACETYL-D-MANNOSAMINE DEHYDROGENASE"/>
    <property type="match status" value="1"/>
</dbReference>
<keyword evidence="2" id="KW-0560">Oxidoreductase</keyword>
<organism evidence="5 6">
    <name type="scientific">Hanamia caeni</name>
    <dbReference type="NCBI Taxonomy" id="2294116"/>
    <lineage>
        <taxon>Bacteria</taxon>
        <taxon>Pseudomonadati</taxon>
        <taxon>Bacteroidota</taxon>
        <taxon>Chitinophagia</taxon>
        <taxon>Chitinophagales</taxon>
        <taxon>Chitinophagaceae</taxon>
        <taxon>Hanamia</taxon>
    </lineage>
</organism>
<dbReference type="InterPro" id="IPR014026">
    <property type="entry name" value="UDP-Glc/GDP-Man_DH_dimer"/>
</dbReference>
<dbReference type="Proteomes" id="UP000267223">
    <property type="component" value="Unassembled WGS sequence"/>
</dbReference>
<gene>
    <name evidence="5" type="ORF">EFY79_08910</name>
</gene>
<dbReference type="Pfam" id="PF03720">
    <property type="entry name" value="UDPG_MGDP_dh_C"/>
    <property type="match status" value="1"/>
</dbReference>
<dbReference type="GO" id="GO:0016616">
    <property type="term" value="F:oxidoreductase activity, acting on the CH-OH group of donors, NAD or NADP as acceptor"/>
    <property type="evidence" value="ECO:0007669"/>
    <property type="project" value="InterPro"/>
</dbReference>
<comment type="caution">
    <text evidence="5">The sequence shown here is derived from an EMBL/GenBank/DDBJ whole genome shotgun (WGS) entry which is preliminary data.</text>
</comment>
<dbReference type="AlphaFoldDB" id="A0A3M9NIC7"/>
<dbReference type="Pfam" id="PF00984">
    <property type="entry name" value="UDPG_MGDP_dh"/>
    <property type="match status" value="1"/>
</dbReference>
<evidence type="ECO:0000259" key="4">
    <source>
        <dbReference type="SMART" id="SM00984"/>
    </source>
</evidence>
<evidence type="ECO:0000256" key="1">
    <source>
        <dbReference type="ARBA" id="ARBA00006601"/>
    </source>
</evidence>
<dbReference type="InterPro" id="IPR008927">
    <property type="entry name" value="6-PGluconate_DH-like_C_sf"/>
</dbReference>
<dbReference type="SUPFAM" id="SSF48179">
    <property type="entry name" value="6-phosphogluconate dehydrogenase C-terminal domain-like"/>
    <property type="match status" value="1"/>
</dbReference>
<evidence type="ECO:0000313" key="6">
    <source>
        <dbReference type="Proteomes" id="UP000267223"/>
    </source>
</evidence>
<feature type="domain" description="UDP-glucose/GDP-mannose dehydrogenase C-terminal" evidence="4">
    <location>
        <begin position="381"/>
        <end position="484"/>
    </location>
</feature>
<reference evidence="5 6" key="1">
    <citation type="submission" date="2018-11" db="EMBL/GenBank/DDBJ databases">
        <title>Draft genome sequence of Ferruginibacter sp. BO-59.</title>
        <authorList>
            <person name="Im W.T."/>
        </authorList>
    </citation>
    <scope>NUCLEOTIDE SEQUENCE [LARGE SCALE GENOMIC DNA]</scope>
    <source>
        <strain evidence="5 6">BO-59</strain>
    </source>
</reference>
<sequence>MDSKKFSNESQINLNFKIVNEKLPLSVDNWKISKIGVIGPGIVGMPMAALLAKAKIKIGTNVPAKVIIVQRNSVNSGWKVDAINSGKSVIGGIEPELENITRDAVEAGNLSASSDFSVLSDADVILVSIQTDKNEEGFEPDYGPMFGGLEKLAEALQKKPADKIPLVIFESTLAPTTMDTLFREHFKKYGLEEGKDILLGNSPNRVMPGRLVERIRDADKLAGGLHPETPKLIAKLYNHIVINAEVYQTNSLTAEIVKTLENAYRDVRIAFSTEIVRYCDENNIDFYKVRDKVNAMLSQSDKASSDPNAVPSGGLLIPMLGVGGHCLPKDGILLWWRNNQKGNDSSKSLILESRLINDASPVHTFKQAEKAFGNLRNKKIALLGVAYRFNSEDTRNSPTLVLANYLRENNVDYVMHDPYVKNDDQNLLRFKQQDHLTHDLKQALEFADYVFICSAHKEYIDHFDLINSQENIKGIMDAANIFNRKQFENNPGKYAGIGKGTEEPSEEFEQFVYESFRAMEKGVGHELQGLINFYNENYAFDEYNKVKFEDVQRLAKTCSTGCEIADAEAIESVPVYNNFSSILTKKGFANAKMQLV</sequence>
<keyword evidence="6" id="KW-1185">Reference proteome</keyword>